<keyword evidence="1" id="KW-0805">Transcription regulation</keyword>
<evidence type="ECO:0000259" key="4">
    <source>
        <dbReference type="PROSITE" id="PS50932"/>
    </source>
</evidence>
<dbReference type="InterPro" id="IPR000843">
    <property type="entry name" value="HTH_LacI"/>
</dbReference>
<feature type="domain" description="HTH lacI-type" evidence="4">
    <location>
        <begin position="14"/>
        <end position="68"/>
    </location>
</feature>
<dbReference type="RefSeq" id="WP_245967978.1">
    <property type="nucleotide sequence ID" value="NZ_CALFQU010000044.1"/>
</dbReference>
<dbReference type="GO" id="GO:0000976">
    <property type="term" value="F:transcription cis-regulatory region binding"/>
    <property type="evidence" value="ECO:0007669"/>
    <property type="project" value="TreeGrafter"/>
</dbReference>
<dbReference type="CDD" id="cd06267">
    <property type="entry name" value="PBP1_LacI_sugar_binding-like"/>
    <property type="match status" value="1"/>
</dbReference>
<organism evidence="5 6">
    <name type="scientific">Salana multivorans</name>
    <dbReference type="NCBI Taxonomy" id="120377"/>
    <lineage>
        <taxon>Bacteria</taxon>
        <taxon>Bacillati</taxon>
        <taxon>Actinomycetota</taxon>
        <taxon>Actinomycetes</taxon>
        <taxon>Micrococcales</taxon>
        <taxon>Beutenbergiaceae</taxon>
        <taxon>Salana</taxon>
    </lineage>
</organism>
<dbReference type="PROSITE" id="PS50932">
    <property type="entry name" value="HTH_LACI_2"/>
    <property type="match status" value="1"/>
</dbReference>
<reference evidence="5 6" key="1">
    <citation type="submission" date="2018-11" db="EMBL/GenBank/DDBJ databases">
        <title>Sequencing the genomes of 1000 actinobacteria strains.</title>
        <authorList>
            <person name="Klenk H.-P."/>
        </authorList>
    </citation>
    <scope>NUCLEOTIDE SEQUENCE [LARGE SCALE GENOMIC DNA]</scope>
    <source>
        <strain evidence="5 6">DSM 13521</strain>
    </source>
</reference>
<evidence type="ECO:0000256" key="3">
    <source>
        <dbReference type="ARBA" id="ARBA00023163"/>
    </source>
</evidence>
<evidence type="ECO:0000313" key="5">
    <source>
        <dbReference type="EMBL" id="ROR97245.1"/>
    </source>
</evidence>
<dbReference type="EMBL" id="RKHQ01000001">
    <property type="protein sequence ID" value="ROR97245.1"/>
    <property type="molecule type" value="Genomic_DNA"/>
</dbReference>
<accession>A0A3N2DBR3</accession>
<dbReference type="InterPro" id="IPR028082">
    <property type="entry name" value="Peripla_BP_I"/>
</dbReference>
<dbReference type="PRINTS" id="PR00036">
    <property type="entry name" value="HTHLACI"/>
</dbReference>
<keyword evidence="2" id="KW-0238">DNA-binding</keyword>
<dbReference type="GO" id="GO:0003700">
    <property type="term" value="F:DNA-binding transcription factor activity"/>
    <property type="evidence" value="ECO:0007669"/>
    <property type="project" value="TreeGrafter"/>
</dbReference>
<name>A0A3N2DBR3_9MICO</name>
<proteinExistence type="predicted"/>
<dbReference type="SMART" id="SM00354">
    <property type="entry name" value="HTH_LACI"/>
    <property type="match status" value="1"/>
</dbReference>
<keyword evidence="3" id="KW-0804">Transcription</keyword>
<dbReference type="Pfam" id="PF13377">
    <property type="entry name" value="Peripla_BP_3"/>
    <property type="match status" value="1"/>
</dbReference>
<dbReference type="Gene3D" id="3.40.50.2300">
    <property type="match status" value="2"/>
</dbReference>
<dbReference type="InterPro" id="IPR046335">
    <property type="entry name" value="LacI/GalR-like_sensor"/>
</dbReference>
<dbReference type="PROSITE" id="PS00356">
    <property type="entry name" value="HTH_LACI_1"/>
    <property type="match status" value="1"/>
</dbReference>
<dbReference type="AlphaFoldDB" id="A0A3N2DBR3"/>
<dbReference type="PANTHER" id="PTHR30146:SF109">
    <property type="entry name" value="HTH-TYPE TRANSCRIPTIONAL REGULATOR GALS"/>
    <property type="match status" value="1"/>
</dbReference>
<evidence type="ECO:0000256" key="2">
    <source>
        <dbReference type="ARBA" id="ARBA00023125"/>
    </source>
</evidence>
<dbReference type="SUPFAM" id="SSF47413">
    <property type="entry name" value="lambda repressor-like DNA-binding domains"/>
    <property type="match status" value="1"/>
</dbReference>
<gene>
    <name evidence="5" type="ORF">EDD28_1842</name>
</gene>
<evidence type="ECO:0000313" key="6">
    <source>
        <dbReference type="Proteomes" id="UP000275356"/>
    </source>
</evidence>
<evidence type="ECO:0000256" key="1">
    <source>
        <dbReference type="ARBA" id="ARBA00023015"/>
    </source>
</evidence>
<dbReference type="Pfam" id="PF00356">
    <property type="entry name" value="LacI"/>
    <property type="match status" value="1"/>
</dbReference>
<dbReference type="Gene3D" id="1.10.260.40">
    <property type="entry name" value="lambda repressor-like DNA-binding domains"/>
    <property type="match status" value="1"/>
</dbReference>
<dbReference type="PANTHER" id="PTHR30146">
    <property type="entry name" value="LACI-RELATED TRANSCRIPTIONAL REPRESSOR"/>
    <property type="match status" value="1"/>
</dbReference>
<protein>
    <submittedName>
        <fullName evidence="5">LacI family transcriptional regulator</fullName>
    </submittedName>
</protein>
<dbReference type="SUPFAM" id="SSF53822">
    <property type="entry name" value="Periplasmic binding protein-like I"/>
    <property type="match status" value="1"/>
</dbReference>
<dbReference type="CDD" id="cd01392">
    <property type="entry name" value="HTH_LacI"/>
    <property type="match status" value="1"/>
</dbReference>
<keyword evidence="6" id="KW-1185">Reference proteome</keyword>
<dbReference type="InterPro" id="IPR010982">
    <property type="entry name" value="Lambda_DNA-bd_dom_sf"/>
</dbReference>
<comment type="caution">
    <text evidence="5">The sequence shown here is derived from an EMBL/GenBank/DDBJ whole genome shotgun (WGS) entry which is preliminary data.</text>
</comment>
<sequence length="364" mass="38784">MSLRDAREEAPRAVTMSDVARIAGVSLKTVSNVINDYPHVRPTTRARVTEAIEELGYRVNATARNLRRGRTGLVGLAIPDLGESYFGELANAVVDVADGMGLSVLIEPTRADAASELEVLTNDRRSMTDGLLFSPLLLEATDLRRAVAASPFPIVLLGERVFGVGIDHAVMANIEGTRAATAYLIERGARRIVAAGAPPVREPDPRLVDVAEDGLTRELTTSSEALRLEGYRRALADAGLPFDPDLLLPTGPWRRSTGAAALSDALDADLDFDGVVGFNDAVALGALHTLQIRGVDVPGRVQVIGFDDLDEAAYATPALTTVAPGRVEIAKTALDLLALRLEGSTEPASLRVLPFHISARDTTR</sequence>
<dbReference type="Proteomes" id="UP000275356">
    <property type="component" value="Unassembled WGS sequence"/>
</dbReference>